<dbReference type="PANTHER" id="PTHR30461:SF23">
    <property type="entry name" value="DNA RECOMBINASE-RELATED"/>
    <property type="match status" value="1"/>
</dbReference>
<dbReference type="EMBL" id="JPVN01000021">
    <property type="protein sequence ID" value="KGR77151.1"/>
    <property type="molecule type" value="Genomic_DNA"/>
</dbReference>
<feature type="domain" description="Resolvase/invertase-type recombinase catalytic" evidence="3">
    <location>
        <begin position="4"/>
        <end position="152"/>
    </location>
</feature>
<accession>A0A0A3HX04</accession>
<dbReference type="Proteomes" id="UP000030416">
    <property type="component" value="Unassembled WGS sequence"/>
</dbReference>
<dbReference type="Gene3D" id="3.90.1750.20">
    <property type="entry name" value="Putative Large Serine Recombinase, Chain B, Domain 2"/>
    <property type="match status" value="1"/>
</dbReference>
<evidence type="ECO:0000259" key="3">
    <source>
        <dbReference type="PROSITE" id="PS51736"/>
    </source>
</evidence>
<protein>
    <recommendedName>
        <fullName evidence="7">Serine recombinase</fullName>
    </recommendedName>
</protein>
<dbReference type="eggNOG" id="COG1961">
    <property type="taxonomic scope" value="Bacteria"/>
</dbReference>
<organism evidence="5 6">
    <name type="scientific">Ureibacillus manganicus DSM 26584</name>
    <dbReference type="NCBI Taxonomy" id="1384049"/>
    <lineage>
        <taxon>Bacteria</taxon>
        <taxon>Bacillati</taxon>
        <taxon>Bacillota</taxon>
        <taxon>Bacilli</taxon>
        <taxon>Bacillales</taxon>
        <taxon>Caryophanaceae</taxon>
        <taxon>Ureibacillus</taxon>
    </lineage>
</organism>
<gene>
    <name evidence="5" type="ORF">CD29_15760</name>
</gene>
<dbReference type="InterPro" id="IPR025827">
    <property type="entry name" value="Zn_ribbon_recom_dom"/>
</dbReference>
<dbReference type="SUPFAM" id="SSF53041">
    <property type="entry name" value="Resolvase-like"/>
    <property type="match status" value="1"/>
</dbReference>
<dbReference type="SMART" id="SM00857">
    <property type="entry name" value="Resolvase"/>
    <property type="match status" value="1"/>
</dbReference>
<feature type="domain" description="Recombinase" evidence="4">
    <location>
        <begin position="161"/>
        <end position="282"/>
    </location>
</feature>
<name>A0A0A3HX04_9BACL</name>
<dbReference type="RefSeq" id="WP_036188674.1">
    <property type="nucleotide sequence ID" value="NZ_AVDA01000021.1"/>
</dbReference>
<dbReference type="InterPro" id="IPR036162">
    <property type="entry name" value="Resolvase-like_N_sf"/>
</dbReference>
<evidence type="ECO:0000313" key="5">
    <source>
        <dbReference type="EMBL" id="KGR77151.1"/>
    </source>
</evidence>
<dbReference type="PROSITE" id="PS51737">
    <property type="entry name" value="RECOMBINASE_DNA_BIND"/>
    <property type="match status" value="1"/>
</dbReference>
<dbReference type="InterPro" id="IPR006119">
    <property type="entry name" value="Resolv_N"/>
</dbReference>
<feature type="region of interest" description="Disordered" evidence="2">
    <location>
        <begin position="545"/>
        <end position="579"/>
    </location>
</feature>
<dbReference type="AlphaFoldDB" id="A0A0A3HX04"/>
<evidence type="ECO:0000313" key="6">
    <source>
        <dbReference type="Proteomes" id="UP000030416"/>
    </source>
</evidence>
<dbReference type="CDD" id="cd00338">
    <property type="entry name" value="Ser_Recombinase"/>
    <property type="match status" value="1"/>
</dbReference>
<dbReference type="PANTHER" id="PTHR30461">
    <property type="entry name" value="DNA-INVERTASE FROM LAMBDOID PROPHAGE"/>
    <property type="match status" value="1"/>
</dbReference>
<dbReference type="InterPro" id="IPR011109">
    <property type="entry name" value="DNA_bind_recombinase_dom"/>
</dbReference>
<dbReference type="InterPro" id="IPR038109">
    <property type="entry name" value="DNA_bind_recomb_sf"/>
</dbReference>
<keyword evidence="1" id="KW-0175">Coiled coil</keyword>
<dbReference type="GO" id="GO:0003677">
    <property type="term" value="F:DNA binding"/>
    <property type="evidence" value="ECO:0007669"/>
    <property type="project" value="InterPro"/>
</dbReference>
<dbReference type="InterPro" id="IPR050639">
    <property type="entry name" value="SSR_resolvase"/>
</dbReference>
<dbReference type="GO" id="GO:0000150">
    <property type="term" value="F:DNA strand exchange activity"/>
    <property type="evidence" value="ECO:0007669"/>
    <property type="project" value="InterPro"/>
</dbReference>
<dbReference type="Gene3D" id="3.40.50.1390">
    <property type="entry name" value="Resolvase, N-terminal catalytic domain"/>
    <property type="match status" value="1"/>
</dbReference>
<dbReference type="Pfam" id="PF07508">
    <property type="entry name" value="Recombinase"/>
    <property type="match status" value="1"/>
</dbReference>
<dbReference type="PROSITE" id="PS51736">
    <property type="entry name" value="RECOMBINASES_3"/>
    <property type="match status" value="1"/>
</dbReference>
<sequence length="579" mass="66772">MSKKAVAYIRVSDMGPTGEKDSQDTQLEEIKKYCIQNDYELIGSYQDLDISGGTDNRPDFQRLFEDARKKKFEVVVVYNLSRFSRNVQHTISYVQELSDLDIDFASTKENFLRTDTPEGRLMFHITASVAEYQREQIGQTVRDNMLSIAARQGRFLGGLAPLGYTVKEDKTGFEIVEEEAVVVRWLFNEYRNGKGMDALTRTLTEDNALGRDKFSKSTIRAILLNPVYVGDFYYNKRRKTTSGKRKKNEENDWIIVENRHEPIIDRELFNEVQELLKSKARGKGTFNPNKAATKHLLTGLLTCSCGNTFNGNPKYNNDGKKYEYYYCSGRQRHSRAFCDAKGLRVDKVDPLVISTLEDVVSKKKLLSAFNSQFATLTTEEADKLKRKVSLQRQIVRKNEQINNLMDRSLRTKNEKMIERFDREMTTLQEEIEEVQVELEQFDTTNNLLVEKAEELKHSIITSEKFELSVNFLNYVDKEIQRKVIGELIDKIDVVQLEDGNTKLDIHFKFDSENIELVKNISKLDYKNLETEKELLHKIMKIAVENNSESSPRKPLSAQNSEDCVGDGHPRPSVFLDSNI</sequence>
<evidence type="ECO:0008006" key="7">
    <source>
        <dbReference type="Google" id="ProtNLM"/>
    </source>
</evidence>
<feature type="coiled-coil region" evidence="1">
    <location>
        <begin position="387"/>
        <end position="444"/>
    </location>
</feature>
<reference evidence="5 6" key="1">
    <citation type="submission" date="2014-02" db="EMBL/GenBank/DDBJ databases">
        <title>Draft genome sequence of Lysinibacillus manganicus DSM 26584T.</title>
        <authorList>
            <person name="Zhang F."/>
            <person name="Wang G."/>
            <person name="Zhang L."/>
        </authorList>
    </citation>
    <scope>NUCLEOTIDE SEQUENCE [LARGE SCALE GENOMIC DNA]</scope>
    <source>
        <strain evidence="5 6">DSM 26584</strain>
    </source>
</reference>
<dbReference type="Pfam" id="PF00239">
    <property type="entry name" value="Resolvase"/>
    <property type="match status" value="1"/>
</dbReference>
<comment type="caution">
    <text evidence="5">The sequence shown here is derived from an EMBL/GenBank/DDBJ whole genome shotgun (WGS) entry which is preliminary data.</text>
</comment>
<evidence type="ECO:0000259" key="4">
    <source>
        <dbReference type="PROSITE" id="PS51737"/>
    </source>
</evidence>
<proteinExistence type="predicted"/>
<evidence type="ECO:0000256" key="1">
    <source>
        <dbReference type="SAM" id="Coils"/>
    </source>
</evidence>
<keyword evidence="6" id="KW-1185">Reference proteome</keyword>
<evidence type="ECO:0000256" key="2">
    <source>
        <dbReference type="SAM" id="MobiDB-lite"/>
    </source>
</evidence>
<dbReference type="OrthoDB" id="9797501at2"/>
<dbReference type="Pfam" id="PF13408">
    <property type="entry name" value="Zn_ribbon_recom"/>
    <property type="match status" value="1"/>
</dbReference>